<name>A0A1F7YJI8_9BACT</name>
<sequence length="87" mass="10043">MSLTNKDLNNIKDLIKVTISEDETLVRKDDLKYLPTKDDFYEQTVKILKKLDNLEGSMDIVSERQSKHSDQIEALEKIHPNGMHSLS</sequence>
<organism evidence="1 2">
    <name type="scientific">Candidatus Woesebacteria bacterium RIFCSPHIGHO2_01_FULL_40_22</name>
    <dbReference type="NCBI Taxonomy" id="1802499"/>
    <lineage>
        <taxon>Bacteria</taxon>
        <taxon>Candidatus Woeseibacteriota</taxon>
    </lineage>
</organism>
<dbReference type="EMBL" id="MGGL01000004">
    <property type="protein sequence ID" value="OGM27437.1"/>
    <property type="molecule type" value="Genomic_DNA"/>
</dbReference>
<comment type="caution">
    <text evidence="1">The sequence shown here is derived from an EMBL/GenBank/DDBJ whole genome shotgun (WGS) entry which is preliminary data.</text>
</comment>
<protein>
    <submittedName>
        <fullName evidence="1">Uncharacterized protein</fullName>
    </submittedName>
</protein>
<accession>A0A1F7YJI8</accession>
<evidence type="ECO:0000313" key="1">
    <source>
        <dbReference type="EMBL" id="OGM27437.1"/>
    </source>
</evidence>
<proteinExistence type="predicted"/>
<evidence type="ECO:0000313" key="2">
    <source>
        <dbReference type="Proteomes" id="UP000179221"/>
    </source>
</evidence>
<gene>
    <name evidence="1" type="ORF">A2628_01440</name>
</gene>
<dbReference type="AlphaFoldDB" id="A0A1F7YJI8"/>
<reference evidence="1 2" key="1">
    <citation type="journal article" date="2016" name="Nat. Commun.">
        <title>Thousands of microbial genomes shed light on interconnected biogeochemical processes in an aquifer system.</title>
        <authorList>
            <person name="Anantharaman K."/>
            <person name="Brown C.T."/>
            <person name="Hug L.A."/>
            <person name="Sharon I."/>
            <person name="Castelle C.J."/>
            <person name="Probst A.J."/>
            <person name="Thomas B.C."/>
            <person name="Singh A."/>
            <person name="Wilkins M.J."/>
            <person name="Karaoz U."/>
            <person name="Brodie E.L."/>
            <person name="Williams K.H."/>
            <person name="Hubbard S.S."/>
            <person name="Banfield J.F."/>
        </authorList>
    </citation>
    <scope>NUCLEOTIDE SEQUENCE [LARGE SCALE GENOMIC DNA]</scope>
</reference>
<dbReference type="Proteomes" id="UP000179221">
    <property type="component" value="Unassembled WGS sequence"/>
</dbReference>